<proteinExistence type="predicted"/>
<dbReference type="AlphaFoldDB" id="A0AA37F8H5"/>
<evidence type="ECO:0000256" key="4">
    <source>
        <dbReference type="ARBA" id="ARBA00023239"/>
    </source>
</evidence>
<reference evidence="5" key="2">
    <citation type="submission" date="2022-09" db="EMBL/GenBank/DDBJ databases">
        <authorList>
            <person name="Sun Q."/>
            <person name="Ohkuma M."/>
        </authorList>
    </citation>
    <scope>NUCLEOTIDE SEQUENCE</scope>
    <source>
        <strain evidence="5">JCM 13583</strain>
    </source>
</reference>
<comment type="cofactor">
    <cofactor evidence="1">
        <name>Zn(2+)</name>
        <dbReference type="ChEBI" id="CHEBI:29105"/>
    </cofactor>
</comment>
<dbReference type="SUPFAM" id="SSF55620">
    <property type="entry name" value="Tetrahydrobiopterin biosynthesis enzymes-like"/>
    <property type="match status" value="1"/>
</dbReference>
<evidence type="ECO:0000313" key="6">
    <source>
        <dbReference type="Proteomes" id="UP000632195"/>
    </source>
</evidence>
<dbReference type="PANTHER" id="PTHR12589">
    <property type="entry name" value="PYRUVOYL TETRAHYDROBIOPTERIN SYNTHASE"/>
    <property type="match status" value="1"/>
</dbReference>
<organism evidence="5 6">
    <name type="scientific">Thermogymnomonas acidicola</name>
    <dbReference type="NCBI Taxonomy" id="399579"/>
    <lineage>
        <taxon>Archaea</taxon>
        <taxon>Methanobacteriati</taxon>
        <taxon>Thermoplasmatota</taxon>
        <taxon>Thermoplasmata</taxon>
        <taxon>Thermoplasmatales</taxon>
        <taxon>Thermogymnomonas</taxon>
    </lineage>
</organism>
<evidence type="ECO:0000256" key="3">
    <source>
        <dbReference type="ARBA" id="ARBA00022833"/>
    </source>
</evidence>
<keyword evidence="2" id="KW-0479">Metal-binding</keyword>
<dbReference type="RefSeq" id="WP_188679245.1">
    <property type="nucleotide sequence ID" value="NZ_BMNY01000001.1"/>
</dbReference>
<evidence type="ECO:0000313" key="5">
    <source>
        <dbReference type="EMBL" id="GGM65813.1"/>
    </source>
</evidence>
<dbReference type="GO" id="GO:0046872">
    <property type="term" value="F:metal ion binding"/>
    <property type="evidence" value="ECO:0007669"/>
    <property type="project" value="UniProtKB-KW"/>
</dbReference>
<keyword evidence="3" id="KW-0862">Zinc</keyword>
<sequence>MSVSIEVNGWEANLRFSAAHFIPGLGKCSRLHGHDYAVSLRIEGETRESILMDFIPLKAAVREALEEVDHRILIPTRCPRADVRKEGTSIRVQWEGKSMTVPSSDAVLCDVTDTSSEELSGFILKKVMEKVKFPDNISRVSLCLYEGPGQGACREVALQ</sequence>
<dbReference type="Proteomes" id="UP000632195">
    <property type="component" value="Unassembled WGS sequence"/>
</dbReference>
<dbReference type="InterPro" id="IPR007115">
    <property type="entry name" value="6-PTP_synth/QueD"/>
</dbReference>
<dbReference type="Gene3D" id="3.30.479.10">
    <property type="entry name" value="6-pyruvoyl tetrahydropterin synthase/QueD"/>
    <property type="match status" value="1"/>
</dbReference>
<comment type="caution">
    <text evidence="5">The sequence shown here is derived from an EMBL/GenBank/DDBJ whole genome shotgun (WGS) entry which is preliminary data.</text>
</comment>
<keyword evidence="6" id="KW-1185">Reference proteome</keyword>
<protein>
    <submittedName>
        <fullName evidence="5">6-carboxy-5,6,7,8-tetrahydropterin synthase</fullName>
    </submittedName>
</protein>
<evidence type="ECO:0000256" key="1">
    <source>
        <dbReference type="ARBA" id="ARBA00001947"/>
    </source>
</evidence>
<dbReference type="EMBL" id="BMNY01000001">
    <property type="protein sequence ID" value="GGM65813.1"/>
    <property type="molecule type" value="Genomic_DNA"/>
</dbReference>
<name>A0AA37F8H5_9ARCH</name>
<reference evidence="5" key="1">
    <citation type="journal article" date="2014" name="Int. J. Syst. Evol. Microbiol.">
        <title>Complete genome sequence of Corynebacterium casei LMG S-19264T (=DSM 44701T), isolated from a smear-ripened cheese.</title>
        <authorList>
            <consortium name="US DOE Joint Genome Institute (JGI-PGF)"/>
            <person name="Walter F."/>
            <person name="Albersmeier A."/>
            <person name="Kalinowski J."/>
            <person name="Ruckert C."/>
        </authorList>
    </citation>
    <scope>NUCLEOTIDE SEQUENCE</scope>
    <source>
        <strain evidence="5">JCM 13583</strain>
    </source>
</reference>
<keyword evidence="4" id="KW-0456">Lyase</keyword>
<gene>
    <name evidence="5" type="ORF">GCM10007108_00110</name>
</gene>
<dbReference type="Pfam" id="PF01242">
    <property type="entry name" value="PTPS"/>
    <property type="match status" value="1"/>
</dbReference>
<accession>A0AA37F8H5</accession>
<dbReference type="InterPro" id="IPR038418">
    <property type="entry name" value="6-PTP_synth/QueD_sf"/>
</dbReference>
<dbReference type="GO" id="GO:0016829">
    <property type="term" value="F:lyase activity"/>
    <property type="evidence" value="ECO:0007669"/>
    <property type="project" value="UniProtKB-KW"/>
</dbReference>
<dbReference type="PANTHER" id="PTHR12589:SF7">
    <property type="entry name" value="6-PYRUVOYL TETRAHYDROBIOPTERIN SYNTHASE"/>
    <property type="match status" value="1"/>
</dbReference>
<evidence type="ECO:0000256" key="2">
    <source>
        <dbReference type="ARBA" id="ARBA00022723"/>
    </source>
</evidence>